<proteinExistence type="predicted"/>
<sequence length="174" mass="19850">MKNAPPPGGHVFQATTTIFELFYDDRTINVASRVLTRKNSLPPGSNVFQATETIIKLVQYIIRTIFRVLTRKIAPPIDGHVFQPTGTIFERIQDIETNLMTKFYGDWTISDYEASGEKFPAPWQQPTGTIFILVQDIICTYLLTKFHKVRTIKANVDAAQKAITYAHYDQLVLR</sequence>
<accession>A0A9D4G9H1</accession>
<reference evidence="1" key="1">
    <citation type="journal article" date="2019" name="bioRxiv">
        <title>The Genome of the Zebra Mussel, Dreissena polymorpha: A Resource for Invasive Species Research.</title>
        <authorList>
            <person name="McCartney M.A."/>
            <person name="Auch B."/>
            <person name="Kono T."/>
            <person name="Mallez S."/>
            <person name="Zhang Y."/>
            <person name="Obille A."/>
            <person name="Becker A."/>
            <person name="Abrahante J.E."/>
            <person name="Garbe J."/>
            <person name="Badalamenti J.P."/>
            <person name="Herman A."/>
            <person name="Mangelson H."/>
            <person name="Liachko I."/>
            <person name="Sullivan S."/>
            <person name="Sone E.D."/>
            <person name="Koren S."/>
            <person name="Silverstein K.A.T."/>
            <person name="Beckman K.B."/>
            <person name="Gohl D.M."/>
        </authorList>
    </citation>
    <scope>NUCLEOTIDE SEQUENCE</scope>
    <source>
        <strain evidence="1">Duluth1</strain>
        <tissue evidence="1">Whole animal</tissue>
    </source>
</reference>
<organism evidence="1 2">
    <name type="scientific">Dreissena polymorpha</name>
    <name type="common">Zebra mussel</name>
    <name type="synonym">Mytilus polymorpha</name>
    <dbReference type="NCBI Taxonomy" id="45954"/>
    <lineage>
        <taxon>Eukaryota</taxon>
        <taxon>Metazoa</taxon>
        <taxon>Spiralia</taxon>
        <taxon>Lophotrochozoa</taxon>
        <taxon>Mollusca</taxon>
        <taxon>Bivalvia</taxon>
        <taxon>Autobranchia</taxon>
        <taxon>Heteroconchia</taxon>
        <taxon>Euheterodonta</taxon>
        <taxon>Imparidentia</taxon>
        <taxon>Neoheterodontei</taxon>
        <taxon>Myida</taxon>
        <taxon>Dreissenoidea</taxon>
        <taxon>Dreissenidae</taxon>
        <taxon>Dreissena</taxon>
    </lineage>
</organism>
<protein>
    <submittedName>
        <fullName evidence="1">Uncharacterized protein</fullName>
    </submittedName>
</protein>
<comment type="caution">
    <text evidence="1">The sequence shown here is derived from an EMBL/GenBank/DDBJ whole genome shotgun (WGS) entry which is preliminary data.</text>
</comment>
<keyword evidence="2" id="KW-1185">Reference proteome</keyword>
<gene>
    <name evidence="1" type="ORF">DPMN_139635</name>
</gene>
<name>A0A9D4G9H1_DREPO</name>
<evidence type="ECO:0000313" key="1">
    <source>
        <dbReference type="EMBL" id="KAH3811228.1"/>
    </source>
</evidence>
<evidence type="ECO:0000313" key="2">
    <source>
        <dbReference type="Proteomes" id="UP000828390"/>
    </source>
</evidence>
<reference evidence="1" key="2">
    <citation type="submission" date="2020-11" db="EMBL/GenBank/DDBJ databases">
        <authorList>
            <person name="McCartney M.A."/>
            <person name="Auch B."/>
            <person name="Kono T."/>
            <person name="Mallez S."/>
            <person name="Becker A."/>
            <person name="Gohl D.M."/>
            <person name="Silverstein K.A.T."/>
            <person name="Koren S."/>
            <person name="Bechman K.B."/>
            <person name="Herman A."/>
            <person name="Abrahante J.E."/>
            <person name="Garbe J."/>
        </authorList>
    </citation>
    <scope>NUCLEOTIDE SEQUENCE</scope>
    <source>
        <strain evidence="1">Duluth1</strain>
        <tissue evidence="1">Whole animal</tissue>
    </source>
</reference>
<dbReference type="Proteomes" id="UP000828390">
    <property type="component" value="Unassembled WGS sequence"/>
</dbReference>
<dbReference type="AlphaFoldDB" id="A0A9D4G9H1"/>
<dbReference type="EMBL" id="JAIWYP010000006">
    <property type="protein sequence ID" value="KAH3811228.1"/>
    <property type="molecule type" value="Genomic_DNA"/>
</dbReference>